<dbReference type="SUPFAM" id="SSF56219">
    <property type="entry name" value="DNase I-like"/>
    <property type="match status" value="1"/>
</dbReference>
<dbReference type="Proteomes" id="UP000789706">
    <property type="component" value="Unassembled WGS sequence"/>
</dbReference>
<sequence length="305" mass="35851">KTIPMEKILSTMNSMMSHMESLENKLKMDPNNNKQHTQLTDSNWVIDNIVSIAETNCTENKEKWFIEGGNKYRGHWSSDGMGAVMGDFNAVPSPSINRNNNNQFNIPESEIFSILTGKDLIDSYKITHPDSSGFTWKRDNSREQSRIDAIWISQQWGKKIIEYFTEQLELVTKSDHKIIQLKIKKIWQIHSNREIHDNIGPKKYEELLYKFKEQSIHFQTIARAEKKKKNFKKIQKAIEERWENLKEIEVSIDELEETIHLLPNKKVAGQLGLQYEWFKHLPNEDIETLRDIINMAFELNDISEE</sequence>
<dbReference type="Gene3D" id="3.60.10.10">
    <property type="entry name" value="Endonuclease/exonuclease/phosphatase"/>
    <property type="match status" value="1"/>
</dbReference>
<keyword evidence="2" id="KW-1185">Reference proteome</keyword>
<gene>
    <name evidence="1" type="ORF">DEBURN_LOCUS10585</name>
</gene>
<dbReference type="InterPro" id="IPR036691">
    <property type="entry name" value="Endo/exonu/phosph_ase_sf"/>
</dbReference>
<feature type="non-terminal residue" evidence="1">
    <location>
        <position position="305"/>
    </location>
</feature>
<dbReference type="EMBL" id="CAJVPK010003369">
    <property type="protein sequence ID" value="CAG8626434.1"/>
    <property type="molecule type" value="Genomic_DNA"/>
</dbReference>
<dbReference type="OrthoDB" id="3264871at2759"/>
<organism evidence="1 2">
    <name type="scientific">Diversispora eburnea</name>
    <dbReference type="NCBI Taxonomy" id="1213867"/>
    <lineage>
        <taxon>Eukaryota</taxon>
        <taxon>Fungi</taxon>
        <taxon>Fungi incertae sedis</taxon>
        <taxon>Mucoromycota</taxon>
        <taxon>Glomeromycotina</taxon>
        <taxon>Glomeromycetes</taxon>
        <taxon>Diversisporales</taxon>
        <taxon>Diversisporaceae</taxon>
        <taxon>Diversispora</taxon>
    </lineage>
</organism>
<comment type="caution">
    <text evidence="1">The sequence shown here is derived from an EMBL/GenBank/DDBJ whole genome shotgun (WGS) entry which is preliminary data.</text>
</comment>
<name>A0A9N9D5Y9_9GLOM</name>
<dbReference type="AlphaFoldDB" id="A0A9N9D5Y9"/>
<evidence type="ECO:0000313" key="2">
    <source>
        <dbReference type="Proteomes" id="UP000789706"/>
    </source>
</evidence>
<evidence type="ECO:0000313" key="1">
    <source>
        <dbReference type="EMBL" id="CAG8626434.1"/>
    </source>
</evidence>
<reference evidence="1" key="1">
    <citation type="submission" date="2021-06" db="EMBL/GenBank/DDBJ databases">
        <authorList>
            <person name="Kallberg Y."/>
            <person name="Tangrot J."/>
            <person name="Rosling A."/>
        </authorList>
    </citation>
    <scope>NUCLEOTIDE SEQUENCE</scope>
    <source>
        <strain evidence="1">AZ414A</strain>
    </source>
</reference>
<protein>
    <submittedName>
        <fullName evidence="1">10438_t:CDS:1</fullName>
    </submittedName>
</protein>
<proteinExistence type="predicted"/>
<accession>A0A9N9D5Y9</accession>